<evidence type="ECO:0000256" key="1">
    <source>
        <dbReference type="SAM" id="MobiDB-lite"/>
    </source>
</evidence>
<organism evidence="2 3">
    <name type="scientific">Pseudomassariella vexata</name>
    <dbReference type="NCBI Taxonomy" id="1141098"/>
    <lineage>
        <taxon>Eukaryota</taxon>
        <taxon>Fungi</taxon>
        <taxon>Dikarya</taxon>
        <taxon>Ascomycota</taxon>
        <taxon>Pezizomycotina</taxon>
        <taxon>Sordariomycetes</taxon>
        <taxon>Xylariomycetidae</taxon>
        <taxon>Amphisphaeriales</taxon>
        <taxon>Pseudomassariaceae</taxon>
        <taxon>Pseudomassariella</taxon>
    </lineage>
</organism>
<dbReference type="RefSeq" id="XP_040715880.1">
    <property type="nucleotide sequence ID" value="XM_040863916.1"/>
</dbReference>
<accession>A0A1Y2DZD7</accession>
<feature type="region of interest" description="Disordered" evidence="1">
    <location>
        <begin position="116"/>
        <end position="179"/>
    </location>
</feature>
<proteinExistence type="predicted"/>
<dbReference type="EMBL" id="MCFJ01000007">
    <property type="protein sequence ID" value="ORY64466.1"/>
    <property type="molecule type" value="Genomic_DNA"/>
</dbReference>
<evidence type="ECO:0000313" key="2">
    <source>
        <dbReference type="EMBL" id="ORY64466.1"/>
    </source>
</evidence>
<protein>
    <submittedName>
        <fullName evidence="2">Uncharacterized protein</fullName>
    </submittedName>
</protein>
<name>A0A1Y2DZD7_9PEZI</name>
<keyword evidence="3" id="KW-1185">Reference proteome</keyword>
<feature type="compositionally biased region" description="Polar residues" evidence="1">
    <location>
        <begin position="119"/>
        <end position="131"/>
    </location>
</feature>
<dbReference type="Proteomes" id="UP000193689">
    <property type="component" value="Unassembled WGS sequence"/>
</dbReference>
<sequence>MAEIDPGWDKEEDRTDGLSYLEIQPEQRAAIERIFQQLLPESTFGLDEMQERMGMQPAVPNPEESVVDPRVLHTPGAAVPSPKKSFVNPHNLHHAGPADHYTMESFIDPGVLHSPGLTYDTNGHSTPNSSEDAPHEPDGEVSMLPLVTESQQGAEDVPEQHGGCTKGREDGYKAGQEAT</sequence>
<evidence type="ECO:0000313" key="3">
    <source>
        <dbReference type="Proteomes" id="UP000193689"/>
    </source>
</evidence>
<gene>
    <name evidence="2" type="ORF">BCR38DRAFT_485613</name>
</gene>
<dbReference type="InParanoid" id="A0A1Y2DZD7"/>
<comment type="caution">
    <text evidence="2">The sequence shown here is derived from an EMBL/GenBank/DDBJ whole genome shotgun (WGS) entry which is preliminary data.</text>
</comment>
<feature type="region of interest" description="Disordered" evidence="1">
    <location>
        <begin position="73"/>
        <end position="93"/>
    </location>
</feature>
<dbReference type="AlphaFoldDB" id="A0A1Y2DZD7"/>
<dbReference type="GeneID" id="63780128"/>
<reference evidence="2 3" key="1">
    <citation type="submission" date="2016-07" db="EMBL/GenBank/DDBJ databases">
        <title>Pervasive Adenine N6-methylation of Active Genes in Fungi.</title>
        <authorList>
            <consortium name="DOE Joint Genome Institute"/>
            <person name="Mondo S.J."/>
            <person name="Dannebaum R.O."/>
            <person name="Kuo R.C."/>
            <person name="Labutti K."/>
            <person name="Haridas S."/>
            <person name="Kuo A."/>
            <person name="Salamov A."/>
            <person name="Ahrendt S.R."/>
            <person name="Lipzen A."/>
            <person name="Sullivan W."/>
            <person name="Andreopoulos W.B."/>
            <person name="Clum A."/>
            <person name="Lindquist E."/>
            <person name="Daum C."/>
            <person name="Ramamoorthy G.K."/>
            <person name="Gryganskyi A."/>
            <person name="Culley D."/>
            <person name="Magnuson J.K."/>
            <person name="James T.Y."/>
            <person name="O'Malley M.A."/>
            <person name="Stajich J.E."/>
            <person name="Spatafora J.W."/>
            <person name="Visel A."/>
            <person name="Grigoriev I.V."/>
        </authorList>
    </citation>
    <scope>NUCLEOTIDE SEQUENCE [LARGE SCALE GENOMIC DNA]</scope>
    <source>
        <strain evidence="2 3">CBS 129021</strain>
    </source>
</reference>